<reference evidence="2" key="1">
    <citation type="submission" date="2020-07" db="EMBL/GenBank/DDBJ databases">
        <title>Multicomponent nature underlies the extraordinary mechanical properties of spider dragline silk.</title>
        <authorList>
            <person name="Kono N."/>
            <person name="Nakamura H."/>
            <person name="Mori M."/>
            <person name="Yoshida Y."/>
            <person name="Ohtoshi R."/>
            <person name="Malay A.D."/>
            <person name="Moran D.A.P."/>
            <person name="Tomita M."/>
            <person name="Numata K."/>
            <person name="Arakawa K."/>
        </authorList>
    </citation>
    <scope>NUCLEOTIDE SEQUENCE</scope>
</reference>
<organism evidence="2 3">
    <name type="scientific">Trichonephila clavata</name>
    <name type="common">Joro spider</name>
    <name type="synonym">Nephila clavata</name>
    <dbReference type="NCBI Taxonomy" id="2740835"/>
    <lineage>
        <taxon>Eukaryota</taxon>
        <taxon>Metazoa</taxon>
        <taxon>Ecdysozoa</taxon>
        <taxon>Arthropoda</taxon>
        <taxon>Chelicerata</taxon>
        <taxon>Arachnida</taxon>
        <taxon>Araneae</taxon>
        <taxon>Araneomorphae</taxon>
        <taxon>Entelegynae</taxon>
        <taxon>Araneoidea</taxon>
        <taxon>Nephilidae</taxon>
        <taxon>Trichonephila</taxon>
    </lineage>
</organism>
<gene>
    <name evidence="2" type="ORF">TNCT_738731</name>
</gene>
<feature type="region of interest" description="Disordered" evidence="1">
    <location>
        <begin position="1"/>
        <end position="21"/>
    </location>
</feature>
<dbReference type="AlphaFoldDB" id="A0A8X6H543"/>
<evidence type="ECO:0000313" key="2">
    <source>
        <dbReference type="EMBL" id="GFR15320.1"/>
    </source>
</evidence>
<sequence>MTSRPDKLDDKKSSKATENRSTVRDEFLRFSCDLGGFSLRQIDRQVLGNKFSVDGCRNGMFPASFLSGMMGFCRYDFDSFVEFNTKPNIFIPIY</sequence>
<evidence type="ECO:0000256" key="1">
    <source>
        <dbReference type="SAM" id="MobiDB-lite"/>
    </source>
</evidence>
<protein>
    <submittedName>
        <fullName evidence="2">Uncharacterized protein</fullName>
    </submittedName>
</protein>
<dbReference type="EMBL" id="BMAO01007353">
    <property type="protein sequence ID" value="GFR15320.1"/>
    <property type="molecule type" value="Genomic_DNA"/>
</dbReference>
<keyword evidence="3" id="KW-1185">Reference proteome</keyword>
<name>A0A8X6H543_TRICU</name>
<dbReference type="Proteomes" id="UP000887116">
    <property type="component" value="Unassembled WGS sequence"/>
</dbReference>
<proteinExistence type="predicted"/>
<evidence type="ECO:0000313" key="3">
    <source>
        <dbReference type="Proteomes" id="UP000887116"/>
    </source>
</evidence>
<comment type="caution">
    <text evidence="2">The sequence shown here is derived from an EMBL/GenBank/DDBJ whole genome shotgun (WGS) entry which is preliminary data.</text>
</comment>
<accession>A0A8X6H543</accession>